<reference evidence="3 4" key="1">
    <citation type="journal article" date="2015" name="Genome Announc.">
        <title>Expanding the biotechnology potential of lactobacilli through comparative genomics of 213 strains and associated genera.</title>
        <authorList>
            <person name="Sun Z."/>
            <person name="Harris H.M."/>
            <person name="McCann A."/>
            <person name="Guo C."/>
            <person name="Argimon S."/>
            <person name="Zhang W."/>
            <person name="Yang X."/>
            <person name="Jeffery I.B."/>
            <person name="Cooney J.C."/>
            <person name="Kagawa T.F."/>
            <person name="Liu W."/>
            <person name="Song Y."/>
            <person name="Salvetti E."/>
            <person name="Wrobel A."/>
            <person name="Rasinkangas P."/>
            <person name="Parkhill J."/>
            <person name="Rea M.C."/>
            <person name="O'Sullivan O."/>
            <person name="Ritari J."/>
            <person name="Douillard F.P."/>
            <person name="Paul Ross R."/>
            <person name="Yang R."/>
            <person name="Briner A.E."/>
            <person name="Felis G.E."/>
            <person name="de Vos W.M."/>
            <person name="Barrangou R."/>
            <person name="Klaenhammer T.R."/>
            <person name="Caufield P.W."/>
            <person name="Cui Y."/>
            <person name="Zhang H."/>
            <person name="O'Toole P.W."/>
        </authorList>
    </citation>
    <scope>NUCLEOTIDE SEQUENCE [LARGE SCALE GENOMIC DNA]</scope>
    <source>
        <strain evidence="3 4">DSM 20634</strain>
    </source>
</reference>
<name>A0A0R2AD04_9LACO</name>
<sequence length="151" mass="16203">MKRYQKILVGVDGSSQAKLALSRAIDIAAGCDAALLIAAVQNDGKFANLATGRASLYRLSPQMVNESQQQLQLFVNRCVQQAQEAGVRVSSLVYYGSAKEELAVNLPRREHADLIVVGATGLNRVERMIIGSTAAYIVANADEDVVIVKAN</sequence>
<dbReference type="PRINTS" id="PR01438">
    <property type="entry name" value="UNVRSLSTRESS"/>
</dbReference>
<keyword evidence="4" id="KW-1185">Reference proteome</keyword>
<gene>
    <name evidence="3" type="ORF">FC26_GL001633</name>
</gene>
<feature type="domain" description="UspA" evidence="2">
    <location>
        <begin position="4"/>
        <end position="149"/>
    </location>
</feature>
<comment type="similarity">
    <text evidence="1">Belongs to the universal stress protein A family.</text>
</comment>
<dbReference type="Gene3D" id="3.40.50.620">
    <property type="entry name" value="HUPs"/>
    <property type="match status" value="1"/>
</dbReference>
<dbReference type="Pfam" id="PF00582">
    <property type="entry name" value="Usp"/>
    <property type="match status" value="1"/>
</dbReference>
<dbReference type="OrthoDB" id="9789668at2"/>
<comment type="caution">
    <text evidence="3">The sequence shown here is derived from an EMBL/GenBank/DDBJ whole genome shotgun (WGS) entry which is preliminary data.</text>
</comment>
<proteinExistence type="inferred from homology"/>
<dbReference type="PANTHER" id="PTHR46268">
    <property type="entry name" value="STRESS RESPONSE PROTEIN NHAX"/>
    <property type="match status" value="1"/>
</dbReference>
<evidence type="ECO:0000256" key="1">
    <source>
        <dbReference type="ARBA" id="ARBA00008791"/>
    </source>
</evidence>
<dbReference type="CDD" id="cd00293">
    <property type="entry name" value="USP-like"/>
    <property type="match status" value="1"/>
</dbReference>
<dbReference type="SUPFAM" id="SSF52402">
    <property type="entry name" value="Adenine nucleotide alpha hydrolases-like"/>
    <property type="match status" value="1"/>
</dbReference>
<evidence type="ECO:0000313" key="4">
    <source>
        <dbReference type="Proteomes" id="UP000051733"/>
    </source>
</evidence>
<evidence type="ECO:0000259" key="2">
    <source>
        <dbReference type="Pfam" id="PF00582"/>
    </source>
</evidence>
<accession>A0A0R2AD04</accession>
<organism evidence="3 4">
    <name type="scientific">Paucilactobacillus vaccinostercus DSM 20634</name>
    <dbReference type="NCBI Taxonomy" id="1423813"/>
    <lineage>
        <taxon>Bacteria</taxon>
        <taxon>Bacillati</taxon>
        <taxon>Bacillota</taxon>
        <taxon>Bacilli</taxon>
        <taxon>Lactobacillales</taxon>
        <taxon>Lactobacillaceae</taxon>
        <taxon>Paucilactobacillus</taxon>
    </lineage>
</organism>
<protein>
    <submittedName>
        <fullName evidence="3">UspA family nucleotide-binding protein</fullName>
    </submittedName>
</protein>
<evidence type="ECO:0000313" key="3">
    <source>
        <dbReference type="EMBL" id="KRM61558.1"/>
    </source>
</evidence>
<dbReference type="InterPro" id="IPR006016">
    <property type="entry name" value="UspA"/>
</dbReference>
<dbReference type="PANTHER" id="PTHR46268:SF6">
    <property type="entry name" value="UNIVERSAL STRESS PROTEIN UP12"/>
    <property type="match status" value="1"/>
</dbReference>
<dbReference type="InterPro" id="IPR014729">
    <property type="entry name" value="Rossmann-like_a/b/a_fold"/>
</dbReference>
<dbReference type="InterPro" id="IPR006015">
    <property type="entry name" value="Universal_stress_UspA"/>
</dbReference>
<dbReference type="AlphaFoldDB" id="A0A0R2AD04"/>
<dbReference type="PATRIC" id="fig|1423813.3.peg.1660"/>
<dbReference type="Proteomes" id="UP000051733">
    <property type="component" value="Unassembled WGS sequence"/>
</dbReference>
<dbReference type="RefSeq" id="WP_057778813.1">
    <property type="nucleotide sequence ID" value="NZ_AYYY01000025.1"/>
</dbReference>
<dbReference type="EMBL" id="AYYY01000025">
    <property type="protein sequence ID" value="KRM61558.1"/>
    <property type="molecule type" value="Genomic_DNA"/>
</dbReference>
<dbReference type="STRING" id="1423813.FC26_GL001633"/>